<proteinExistence type="predicted"/>
<evidence type="ECO:0000313" key="4">
    <source>
        <dbReference type="Proteomes" id="UP000694429"/>
    </source>
</evidence>
<evidence type="ECO:0000313" key="3">
    <source>
        <dbReference type="Ensembl" id="ENSCAFP00030024359.1"/>
    </source>
</evidence>
<protein>
    <recommendedName>
        <fullName evidence="2">PEHE domain-containing protein</fullName>
    </recommendedName>
</protein>
<dbReference type="Gene3D" id="6.10.250.3170">
    <property type="match status" value="1"/>
</dbReference>
<dbReference type="Proteomes" id="UP000694429">
    <property type="component" value="Chromosome 37"/>
</dbReference>
<dbReference type="InterPro" id="IPR029332">
    <property type="entry name" value="PEHE_dom"/>
</dbReference>
<evidence type="ECO:0000259" key="2">
    <source>
        <dbReference type="PROSITE" id="PS52052"/>
    </source>
</evidence>
<dbReference type="InterPro" id="IPR026180">
    <property type="entry name" value="NSL1"/>
</dbReference>
<feature type="region of interest" description="Disordered" evidence="1">
    <location>
        <begin position="891"/>
        <end position="946"/>
    </location>
</feature>
<sequence length="946" mass="107304">MTPALREAATKGICFSSLPSTMESDKILCMESPRTVDEKLKGDTLSQMLGFPTPEPTLNTNFVNLKHFGSSQSSKHYQTVLLMSSNSTLNKYNENYKQKKLGEPNCNKLKNILCNGSNIQLSKICHSHSEEFIKKELLSDTTSQCMTDVQIILDSNITKDTNVDKVQLQNCKWYQKNALLDKVTDVEIKKGLLHCAQKKIGPGHSNVPISFSAAEKEEEVNARLLHCVSKQKILLSQARRTQKHLQMLLAKHVVKHYGQQMKFSLKHQLPQMKTFHEPTTVLDSSLPKCTEIKPEVNMLTAENKLWSDTKNGFSRCTAAEIQRFALSATGLLSHVEEGLDSDATDSSSDDDLDEYAIRKNVAVNCSTEWKWLVDRARVGSRWTWLQAQISELEYKIQQLTDVHRQIRASKEIVILEDCQLPKDILKKQIQFADQEASLNTTGNLQVPQESQDPLPEQDFEMSPSSPTLLLRNIEKQSAQLTEIINSLIAPLNLSPTSSPLSSKSCSHKCLTNGISRSASENLDELSSSSSWLLNQKHNKKRRKDRTRLKSPSLTIMSTAARTRPLQSFHKRKLYRLSPTFYWTPQTLPSKETTFLNTTQMPCLQSASTWSSCEHNSKSQILREHVSELDSSFHSVLSLPSDVPLHFHFETLFKKTEIKGDLAENKFVGDCVISPSPGERTRFEEFAFQRTEPESHSNFTAVTNVNVISRTQNSSSQNTARRRLRSESSYDIDNIVIPMSLVAPAKLEKLQYKEILTPSWRMAVLQPLDEYTVGEEEVEDLSDEVFSLRHKKYEEREQARWSLWEQSKWHRRNSRAYSKNVEGQDLLLKEYPNDFSGGQHGAAENTAELPSESQDLSAQGSPSLNESPEIKSLWWERRAFPLKDEDTEALLCQDGKKDNSGSSSPASHGEIFCTSVPENSHHPKRQADEMEEYRPFGLGLTHVKKNR</sequence>
<dbReference type="Ensembl" id="ENSCAFT00030027910.1">
    <property type="protein sequence ID" value="ENSCAFP00030024359.1"/>
    <property type="gene ID" value="ENSCAFG00030015051.1"/>
</dbReference>
<feature type="region of interest" description="Disordered" evidence="1">
    <location>
        <begin position="443"/>
        <end position="462"/>
    </location>
</feature>
<dbReference type="AlphaFoldDB" id="A0A8C0NBY5"/>
<feature type="compositionally biased region" description="Polar residues" evidence="1">
    <location>
        <begin position="850"/>
        <end position="865"/>
    </location>
</feature>
<feature type="compositionally biased region" description="Basic and acidic residues" evidence="1">
    <location>
        <begin position="918"/>
        <end position="933"/>
    </location>
</feature>
<name>A0A8C0NBY5_CANLF</name>
<dbReference type="GO" id="GO:1902562">
    <property type="term" value="C:H4 histone acetyltransferase complex"/>
    <property type="evidence" value="ECO:0007669"/>
    <property type="project" value="UniProtKB-ARBA"/>
</dbReference>
<dbReference type="Pfam" id="PF15275">
    <property type="entry name" value="PEHE"/>
    <property type="match status" value="1"/>
</dbReference>
<dbReference type="PROSITE" id="PS52052">
    <property type="entry name" value="PEHE"/>
    <property type="match status" value="1"/>
</dbReference>
<organism evidence="3 4">
    <name type="scientific">Canis lupus familiaris</name>
    <name type="common">Dog</name>
    <name type="synonym">Canis familiaris</name>
    <dbReference type="NCBI Taxonomy" id="9615"/>
    <lineage>
        <taxon>Eukaryota</taxon>
        <taxon>Metazoa</taxon>
        <taxon>Chordata</taxon>
        <taxon>Craniata</taxon>
        <taxon>Vertebrata</taxon>
        <taxon>Euteleostomi</taxon>
        <taxon>Mammalia</taxon>
        <taxon>Eutheria</taxon>
        <taxon>Laurasiatheria</taxon>
        <taxon>Carnivora</taxon>
        <taxon>Caniformia</taxon>
        <taxon>Canidae</taxon>
        <taxon>Canis</taxon>
    </lineage>
</organism>
<dbReference type="PANTHER" id="PTHR22443">
    <property type="entry name" value="NON-SPECIFIC LETHAL 1, ISOFORM M"/>
    <property type="match status" value="1"/>
</dbReference>
<dbReference type="SMART" id="SM01300">
    <property type="entry name" value="PEHE"/>
    <property type="match status" value="1"/>
</dbReference>
<feature type="domain" description="PEHE" evidence="2">
    <location>
        <begin position="753"/>
        <end position="874"/>
    </location>
</feature>
<feature type="region of interest" description="Disordered" evidence="1">
    <location>
        <begin position="829"/>
        <end position="867"/>
    </location>
</feature>
<reference evidence="3" key="2">
    <citation type="submission" date="2025-08" db="UniProtKB">
        <authorList>
            <consortium name="Ensembl"/>
        </authorList>
    </citation>
    <scope>IDENTIFICATION</scope>
</reference>
<reference evidence="3" key="1">
    <citation type="submission" date="2019-03" db="EMBL/GenBank/DDBJ databases">
        <authorList>
            <person name="Warren W.C."/>
            <person name="Johnson G.S."/>
        </authorList>
    </citation>
    <scope>NUCLEOTIDE SEQUENCE [LARGE SCALE GENOMIC DNA]</scope>
    <source>
        <strain evidence="3">Basenji</strain>
    </source>
</reference>
<dbReference type="PANTHER" id="PTHR22443:SF16">
    <property type="entry name" value="KAT8 REGULATORY NSL COMPLEX SUBUNIT 1-LIKE PROTEIN"/>
    <property type="match status" value="1"/>
</dbReference>
<evidence type="ECO:0000256" key="1">
    <source>
        <dbReference type="SAM" id="MobiDB-lite"/>
    </source>
</evidence>
<accession>A0A8C0NBY5</accession>